<dbReference type="GO" id="GO:0004126">
    <property type="term" value="F:cytidine deaminase activity"/>
    <property type="evidence" value="ECO:0007669"/>
    <property type="project" value="UniProtKB-UniRule"/>
</dbReference>
<comment type="cofactor">
    <cofactor evidence="6 9">
        <name>Zn(2+)</name>
        <dbReference type="ChEBI" id="CHEBI:29105"/>
    </cofactor>
    <text evidence="6 9">Binds 1 zinc ion.</text>
</comment>
<gene>
    <name evidence="6" type="primary">cdd</name>
    <name evidence="11" type="ORF">VIBC2010_14934</name>
</gene>
<dbReference type="InterPro" id="IPR013171">
    <property type="entry name" value="Cyd/dCyd_deaminase_Zn-bd"/>
</dbReference>
<evidence type="ECO:0000313" key="11">
    <source>
        <dbReference type="EMBL" id="EFP95340.1"/>
    </source>
</evidence>
<dbReference type="GO" id="GO:0008270">
    <property type="term" value="F:zinc ion binding"/>
    <property type="evidence" value="ECO:0007669"/>
    <property type="project" value="UniProtKB-UniRule"/>
</dbReference>
<dbReference type="Gene3D" id="3.40.140.10">
    <property type="entry name" value="Cytidine Deaminase, domain 2"/>
    <property type="match status" value="2"/>
</dbReference>
<dbReference type="NCBIfam" id="NF006537">
    <property type="entry name" value="PRK09027.1"/>
    <property type="match status" value="1"/>
</dbReference>
<reference evidence="11 12" key="1">
    <citation type="journal article" date="2012" name="Int. J. Syst. Evol. Microbiol.">
        <title>Vibrio caribbeanicus sp. nov., isolated from the marine sponge Scleritoderma cyanea.</title>
        <authorList>
            <person name="Hoffmann M."/>
            <person name="Monday S.R."/>
            <person name="Allard M.W."/>
            <person name="Strain E.A."/>
            <person name="Whittaker P."/>
            <person name="Naum M."/>
            <person name="McCarthy P.J."/>
            <person name="Lopez J.V."/>
            <person name="Fischer M."/>
            <person name="Brown E.W."/>
        </authorList>
    </citation>
    <scope>NUCLEOTIDE SEQUENCE [LARGE SCALE GENOMIC DNA]</scope>
    <source>
        <strain evidence="11 12">ATCC BAA-2122</strain>
    </source>
</reference>
<sequence>MNSRIEQALAEAPQPIANFLDPIMRSDQFDATLSATQFEELLDLSGLEDHQLRLALLPFAAAFAHVPLSQFYVGAVVKGLSGTLYFGANVEFSGVQIGQTIHAEQCAISHAWMKGEQGITDITINFSPCGHCRQFMSELATADVLNIQLPEGESKKLNYYLPESFGPHDLGIKSGFMANVDHGKETTEKDQLLKIAARALNKSYSPYTGSLSGVAIKTKNGKTYQGAYAENAAFNPSLPPLQVSIIQLLMDAQKLENIESVALIETKNGHVSQLASTQAMLEAIDPDIQLIYQEI</sequence>
<evidence type="ECO:0000256" key="5">
    <source>
        <dbReference type="ARBA" id="ARBA00022833"/>
    </source>
</evidence>
<comment type="similarity">
    <text evidence="1 6">Belongs to the cytidine and deoxycytidylate deaminase family.</text>
</comment>
<dbReference type="InterPro" id="IPR006263">
    <property type="entry name" value="Cyt_deam_dimer"/>
</dbReference>
<dbReference type="AlphaFoldDB" id="E3BNC1"/>
<feature type="domain" description="CMP/dCMP-type deaminase" evidence="10">
    <location>
        <begin position="187"/>
        <end position="295"/>
    </location>
</feature>
<evidence type="ECO:0000256" key="2">
    <source>
        <dbReference type="ARBA" id="ARBA00011738"/>
    </source>
</evidence>
<feature type="binding site" evidence="6 8">
    <location>
        <begin position="89"/>
        <end position="91"/>
    </location>
    <ligand>
        <name>substrate</name>
    </ligand>
</feature>
<dbReference type="PROSITE" id="PS00903">
    <property type="entry name" value="CYT_DCMP_DEAMINASES_1"/>
    <property type="match status" value="1"/>
</dbReference>
<evidence type="ECO:0000313" key="12">
    <source>
        <dbReference type="Proteomes" id="UP000002943"/>
    </source>
</evidence>
<accession>E3BNC1</accession>
<evidence type="ECO:0000256" key="3">
    <source>
        <dbReference type="ARBA" id="ARBA00022723"/>
    </source>
</evidence>
<keyword evidence="4 6" id="KW-0378">Hydrolase</keyword>
<protein>
    <recommendedName>
        <fullName evidence="6">Cytidine deaminase</fullName>
        <ecNumber evidence="6">3.5.4.5</ecNumber>
    </recommendedName>
    <alternativeName>
        <fullName evidence="6">Cytidine aminohydrolase</fullName>
        <shortName evidence="6">CDA</shortName>
    </alternativeName>
</protein>
<feature type="active site" description="Proton donor" evidence="6 7">
    <location>
        <position position="104"/>
    </location>
</feature>
<comment type="catalytic activity">
    <reaction evidence="6">
        <text>2'-deoxycytidine + H2O + H(+) = 2'-deoxyuridine + NH4(+)</text>
        <dbReference type="Rhea" id="RHEA:13433"/>
        <dbReference type="ChEBI" id="CHEBI:15377"/>
        <dbReference type="ChEBI" id="CHEBI:15378"/>
        <dbReference type="ChEBI" id="CHEBI:15698"/>
        <dbReference type="ChEBI" id="CHEBI:16450"/>
        <dbReference type="ChEBI" id="CHEBI:28938"/>
        <dbReference type="EC" id="3.5.4.5"/>
    </reaction>
</comment>
<evidence type="ECO:0000256" key="6">
    <source>
        <dbReference type="HAMAP-Rule" id="MF_01558"/>
    </source>
</evidence>
<dbReference type="InterPro" id="IPR050202">
    <property type="entry name" value="Cyt/Deoxycyt_deaminase"/>
</dbReference>
<evidence type="ECO:0000256" key="9">
    <source>
        <dbReference type="PIRSR" id="PIRSR006334-3"/>
    </source>
</evidence>
<dbReference type="RefSeq" id="WP_009602696.1">
    <property type="nucleotide sequence ID" value="NZ_AEIU01000096.1"/>
</dbReference>
<comment type="subunit">
    <text evidence="2 6">Homodimer.</text>
</comment>
<dbReference type="InterPro" id="IPR020797">
    <property type="entry name" value="Cytidine_deaminase_bacteria"/>
</dbReference>
<dbReference type="Pfam" id="PF08211">
    <property type="entry name" value="dCMP_cyt_deam_2"/>
    <property type="match status" value="1"/>
</dbReference>
<dbReference type="PANTHER" id="PTHR11644">
    <property type="entry name" value="CYTIDINE DEAMINASE"/>
    <property type="match status" value="1"/>
</dbReference>
<evidence type="ECO:0000256" key="4">
    <source>
        <dbReference type="ARBA" id="ARBA00022801"/>
    </source>
</evidence>
<dbReference type="PROSITE" id="PS51747">
    <property type="entry name" value="CYT_DCMP_DEAMINASES_2"/>
    <property type="match status" value="2"/>
</dbReference>
<feature type="binding site" evidence="6 9">
    <location>
        <position position="132"/>
    </location>
    <ligand>
        <name>Zn(2+)</name>
        <dbReference type="ChEBI" id="CHEBI:29105"/>
        <note>catalytic</note>
    </ligand>
</feature>
<evidence type="ECO:0000256" key="7">
    <source>
        <dbReference type="PIRSR" id="PIRSR006334-1"/>
    </source>
</evidence>
<dbReference type="InterPro" id="IPR016193">
    <property type="entry name" value="Cytidine_deaminase-like"/>
</dbReference>
<comment type="caution">
    <text evidence="11">The sequence shown here is derived from an EMBL/GenBank/DDBJ whole genome shotgun (WGS) entry which is preliminary data.</text>
</comment>
<evidence type="ECO:0000256" key="8">
    <source>
        <dbReference type="PIRSR" id="PIRSR006334-2"/>
    </source>
</evidence>
<dbReference type="EC" id="3.5.4.5" evidence="6"/>
<dbReference type="GO" id="GO:0005829">
    <property type="term" value="C:cytosol"/>
    <property type="evidence" value="ECO:0007669"/>
    <property type="project" value="TreeGrafter"/>
</dbReference>
<dbReference type="CDD" id="cd01283">
    <property type="entry name" value="cytidine_deaminase"/>
    <property type="match status" value="2"/>
</dbReference>
<proteinExistence type="inferred from homology"/>
<dbReference type="STRING" id="796620.VIBC2010_14934"/>
<dbReference type="PANTHER" id="PTHR11644:SF2">
    <property type="entry name" value="CYTIDINE DEAMINASE"/>
    <property type="match status" value="1"/>
</dbReference>
<keyword evidence="5 6" id="KW-0862">Zinc</keyword>
<name>E3BNC1_9VIBR</name>
<evidence type="ECO:0000256" key="1">
    <source>
        <dbReference type="ARBA" id="ARBA00006576"/>
    </source>
</evidence>
<comment type="catalytic activity">
    <reaction evidence="6">
        <text>cytidine + H2O + H(+) = uridine + NH4(+)</text>
        <dbReference type="Rhea" id="RHEA:16069"/>
        <dbReference type="ChEBI" id="CHEBI:15377"/>
        <dbReference type="ChEBI" id="CHEBI:15378"/>
        <dbReference type="ChEBI" id="CHEBI:16704"/>
        <dbReference type="ChEBI" id="CHEBI:17562"/>
        <dbReference type="ChEBI" id="CHEBI:28938"/>
        <dbReference type="EC" id="3.5.4.5"/>
    </reaction>
</comment>
<dbReference type="FunFam" id="3.40.140.10:FF:000007">
    <property type="entry name" value="Cytidine deaminase"/>
    <property type="match status" value="1"/>
</dbReference>
<comment type="function">
    <text evidence="6">This enzyme scavenges exogenous and endogenous cytidine and 2'-deoxycytidine for UMP synthesis.</text>
</comment>
<dbReference type="GO" id="GO:0055086">
    <property type="term" value="P:nucleobase-containing small molecule metabolic process"/>
    <property type="evidence" value="ECO:0007669"/>
    <property type="project" value="UniProtKB-ARBA"/>
</dbReference>
<dbReference type="EMBL" id="AEIU01000096">
    <property type="protein sequence ID" value="EFP95340.1"/>
    <property type="molecule type" value="Genomic_DNA"/>
</dbReference>
<dbReference type="GO" id="GO:0042802">
    <property type="term" value="F:identical protein binding"/>
    <property type="evidence" value="ECO:0007669"/>
    <property type="project" value="UniProtKB-ARBA"/>
</dbReference>
<dbReference type="OrthoDB" id="9795347at2"/>
<dbReference type="eggNOG" id="COG0295">
    <property type="taxonomic scope" value="Bacteria"/>
</dbReference>
<feature type="domain" description="CMP/dCMP-type deaminase" evidence="10">
    <location>
        <begin position="48"/>
        <end position="168"/>
    </location>
</feature>
<dbReference type="PIRSF" id="PIRSF006334">
    <property type="entry name" value="Cdd_plus_pseudo"/>
    <property type="match status" value="1"/>
</dbReference>
<dbReference type="SUPFAM" id="SSF53927">
    <property type="entry name" value="Cytidine deaminase-like"/>
    <property type="match status" value="2"/>
</dbReference>
<dbReference type="HAMAP" id="MF_01558">
    <property type="entry name" value="Cyt_deam"/>
    <property type="match status" value="1"/>
</dbReference>
<feature type="binding site" evidence="6 9">
    <location>
        <position position="129"/>
    </location>
    <ligand>
        <name>Zn(2+)</name>
        <dbReference type="ChEBI" id="CHEBI:29105"/>
        <note>catalytic</note>
    </ligand>
</feature>
<dbReference type="GO" id="GO:0072527">
    <property type="term" value="P:pyrimidine-containing compound metabolic process"/>
    <property type="evidence" value="ECO:0007669"/>
    <property type="project" value="UniProtKB-ARBA"/>
</dbReference>
<keyword evidence="3 6" id="KW-0479">Metal-binding</keyword>
<evidence type="ECO:0000259" key="10">
    <source>
        <dbReference type="PROSITE" id="PS51747"/>
    </source>
</evidence>
<feature type="binding site" evidence="6 9">
    <location>
        <position position="102"/>
    </location>
    <ligand>
        <name>Zn(2+)</name>
        <dbReference type="ChEBI" id="CHEBI:29105"/>
        <note>catalytic</note>
    </ligand>
</feature>
<dbReference type="InterPro" id="IPR016192">
    <property type="entry name" value="APOBEC/CMP_deaminase_Zn-bd"/>
</dbReference>
<dbReference type="Pfam" id="PF00383">
    <property type="entry name" value="dCMP_cyt_deam_1"/>
    <property type="match status" value="1"/>
</dbReference>
<organism evidence="11 12">
    <name type="scientific">Vibrio caribbeanicus ATCC BAA-2122</name>
    <dbReference type="NCBI Taxonomy" id="796620"/>
    <lineage>
        <taxon>Bacteria</taxon>
        <taxon>Pseudomonadati</taxon>
        <taxon>Pseudomonadota</taxon>
        <taxon>Gammaproteobacteria</taxon>
        <taxon>Vibrionales</taxon>
        <taxon>Vibrionaceae</taxon>
        <taxon>Vibrio</taxon>
    </lineage>
</organism>
<dbReference type="Proteomes" id="UP000002943">
    <property type="component" value="Unassembled WGS sequence"/>
</dbReference>
<keyword evidence="12" id="KW-1185">Reference proteome</keyword>
<dbReference type="InterPro" id="IPR002125">
    <property type="entry name" value="CMP_dCMP_dom"/>
</dbReference>
<dbReference type="NCBIfam" id="TIGR01355">
    <property type="entry name" value="cyt_deam_dimer"/>
    <property type="match status" value="1"/>
</dbReference>